<evidence type="ECO:0000256" key="7">
    <source>
        <dbReference type="ARBA" id="ARBA00023146"/>
    </source>
</evidence>
<evidence type="ECO:0000313" key="14">
    <source>
        <dbReference type="EMBL" id="PIT97574.1"/>
    </source>
</evidence>
<comment type="similarity">
    <text evidence="1 9 10">Belongs to the class-I aminoacyl-tRNA synthetase family.</text>
</comment>
<evidence type="ECO:0000256" key="9">
    <source>
        <dbReference type="HAMAP-Rule" id="MF_00049"/>
    </source>
</evidence>
<evidence type="ECO:0000256" key="1">
    <source>
        <dbReference type="ARBA" id="ARBA00005594"/>
    </source>
</evidence>
<organism evidence="14 15">
    <name type="scientific">Candidatus Berkelbacteria bacterium CG10_big_fil_rev_8_21_14_0_10_41_12</name>
    <dbReference type="NCBI Taxonomy" id="1974513"/>
    <lineage>
        <taxon>Bacteria</taxon>
        <taxon>Candidatus Berkelbacteria</taxon>
    </lineage>
</organism>
<dbReference type="Pfam" id="PF13603">
    <property type="entry name" value="tRNA-synt_1_2"/>
    <property type="match status" value="1"/>
</dbReference>
<evidence type="ECO:0000256" key="6">
    <source>
        <dbReference type="ARBA" id="ARBA00022917"/>
    </source>
</evidence>
<evidence type="ECO:0000259" key="11">
    <source>
        <dbReference type="Pfam" id="PF08264"/>
    </source>
</evidence>
<feature type="domain" description="Methionyl/Valyl/Leucyl/Isoleucyl-tRNA synthetase anticodon-binding" evidence="11">
    <location>
        <begin position="773"/>
        <end position="872"/>
    </location>
</feature>
<evidence type="ECO:0000259" key="13">
    <source>
        <dbReference type="Pfam" id="PF13603"/>
    </source>
</evidence>
<feature type="domain" description="Methionyl/Leucyl tRNA synthetase" evidence="12">
    <location>
        <begin position="39"/>
        <end position="181"/>
    </location>
</feature>
<evidence type="ECO:0000256" key="2">
    <source>
        <dbReference type="ARBA" id="ARBA00022490"/>
    </source>
</evidence>
<feature type="domain" description="Methionyl/Leucyl tRNA synthetase" evidence="12">
    <location>
        <begin position="689"/>
        <end position="737"/>
    </location>
</feature>
<evidence type="ECO:0000259" key="12">
    <source>
        <dbReference type="Pfam" id="PF09334"/>
    </source>
</evidence>
<dbReference type="InterPro" id="IPR014729">
    <property type="entry name" value="Rossmann-like_a/b/a_fold"/>
</dbReference>
<sequence length="916" mass="105734">MKEYFKQSEKYAIDLWQKEKIFEISEIKQDKKLYCLDMFPYPSGEGLHVGHVKGYVATDIMAKYYLLNDRDVIHPMGWDAFGLPAENYAIKKGVNPQIVTKENISKYKQQLQGLGFGYDWSREINTTDPDYYKWTQWIFLKLYEKGLAYEANVPINFCPSCKTGLANEEVVSGKCVRCGTAVERRQIRQWILRITKYADRLEQDLKDLDWPKFIKQMQINWIGRSEGADITFNITKSEEKIKVFTTRADTLYGCTYIVLAPEHELISKLKSQISNLDEVEKYIKESKNKSDLERTDLQKEKTGVEIKGIKAINPINNHEVSIWVADYILLGYGTGAVMAVPAHDKRDFDFAIKYNLKIKSVIKPENLTKSVVVGPSVEDGFKSELESYNIKFTIGTSSNGREHIRVTLHNNQINSYKKIVQRYLKDKWWVETVGTSELFITSKEIIENYFNKEEEIFKLCQEFEPLIRSDKNLWEMIGTNKFYSNIVCFEQYGNLVNSALFDGLNSQVAKTKITEALKQHRHGDFAINYKLRDWIFSRQRYWGEPIPIIHCKKCGIVPVPERDLPVELPNLEKYEPSGTGDSPLVNAGEWLNVKCPECDGPAKRETNTMPQWAGSCWYYLRYLSPKYSESIVDPNIEKKAMPVDIYVGGAEHAVLHLLYARFWHKFLYDIQAASTNEPFAQLRNVGLILGPDGQKMSKSRGNTVDPIKISEKFGNDTLRMYIMFMGPFNQPSSWNTDGIKGVKKFLDKVFEDVAPDINNKGKLYNKASCNDITSLIQNTSKKIVKMQFNTLVSDFMIFTNKNNLKNLNEKDLRDFLICLSPLAPHLSEFLWNKIGYQTSIFQEHWPQVSQSITQNKKLIIIQVNGKKRSELVTSGLENDQIKTKALSLVDNYLRLKKLKFVKLIYIKDKIINIVAK</sequence>
<dbReference type="GO" id="GO:0005829">
    <property type="term" value="C:cytosol"/>
    <property type="evidence" value="ECO:0007669"/>
    <property type="project" value="TreeGrafter"/>
</dbReference>
<dbReference type="Proteomes" id="UP000228596">
    <property type="component" value="Unassembled WGS sequence"/>
</dbReference>
<dbReference type="Gene3D" id="3.90.740.10">
    <property type="entry name" value="Valyl/Leucyl/Isoleucyl-tRNA synthetase, editing domain"/>
    <property type="match status" value="1"/>
</dbReference>
<keyword evidence="7 9" id="KW-0030">Aminoacyl-tRNA synthetase</keyword>
<dbReference type="FunFam" id="3.40.50.620:FF:000077">
    <property type="entry name" value="Leucine--tRNA ligase"/>
    <property type="match status" value="1"/>
</dbReference>
<keyword evidence="5 9" id="KW-0067">ATP-binding</keyword>
<evidence type="ECO:0000256" key="8">
    <source>
        <dbReference type="ARBA" id="ARBA00047469"/>
    </source>
</evidence>
<dbReference type="Gene3D" id="3.40.50.620">
    <property type="entry name" value="HUPs"/>
    <property type="match status" value="2"/>
</dbReference>
<keyword evidence="4 9" id="KW-0547">Nucleotide-binding</keyword>
<evidence type="ECO:0000256" key="3">
    <source>
        <dbReference type="ARBA" id="ARBA00022598"/>
    </source>
</evidence>
<dbReference type="InterPro" id="IPR025709">
    <property type="entry name" value="Leu_tRNA-synth_edit"/>
</dbReference>
<comment type="caution">
    <text evidence="9">Lacks conserved residue(s) required for the propagation of feature annotation.</text>
</comment>
<dbReference type="PRINTS" id="PR00985">
    <property type="entry name" value="TRNASYNTHLEU"/>
</dbReference>
<dbReference type="Gene3D" id="1.10.730.10">
    <property type="entry name" value="Isoleucyl-tRNA Synthetase, Domain 1"/>
    <property type="match status" value="1"/>
</dbReference>
<dbReference type="InterPro" id="IPR002302">
    <property type="entry name" value="Leu-tRNA-ligase"/>
</dbReference>
<dbReference type="SUPFAM" id="SSF50677">
    <property type="entry name" value="ValRS/IleRS/LeuRS editing domain"/>
    <property type="match status" value="1"/>
</dbReference>
<dbReference type="HAMAP" id="MF_00049_B">
    <property type="entry name" value="Leu_tRNA_synth_B"/>
    <property type="match status" value="1"/>
</dbReference>
<feature type="short sequence motif" description="'KMSKS' region" evidence="9">
    <location>
        <begin position="695"/>
        <end position="699"/>
    </location>
</feature>
<comment type="subcellular location">
    <subcellularLocation>
        <location evidence="9">Cytoplasm</location>
    </subcellularLocation>
</comment>
<dbReference type="GO" id="GO:0004823">
    <property type="term" value="F:leucine-tRNA ligase activity"/>
    <property type="evidence" value="ECO:0007669"/>
    <property type="project" value="UniProtKB-UniRule"/>
</dbReference>
<feature type="domain" description="Leucyl-tRNA synthetase editing" evidence="13">
    <location>
        <begin position="220"/>
        <end position="370"/>
    </location>
</feature>
<dbReference type="FunFam" id="1.10.730.10:FF:000002">
    <property type="entry name" value="Leucine--tRNA ligase"/>
    <property type="match status" value="1"/>
</dbReference>
<dbReference type="Pfam" id="PF09334">
    <property type="entry name" value="tRNA-synt_1g"/>
    <property type="match status" value="2"/>
</dbReference>
<dbReference type="InterPro" id="IPR001412">
    <property type="entry name" value="aa-tRNA-synth_I_CS"/>
</dbReference>
<comment type="catalytic activity">
    <reaction evidence="8 9">
        <text>tRNA(Leu) + L-leucine + ATP = L-leucyl-tRNA(Leu) + AMP + diphosphate</text>
        <dbReference type="Rhea" id="RHEA:11688"/>
        <dbReference type="Rhea" id="RHEA-COMP:9613"/>
        <dbReference type="Rhea" id="RHEA-COMP:9622"/>
        <dbReference type="ChEBI" id="CHEBI:30616"/>
        <dbReference type="ChEBI" id="CHEBI:33019"/>
        <dbReference type="ChEBI" id="CHEBI:57427"/>
        <dbReference type="ChEBI" id="CHEBI:78442"/>
        <dbReference type="ChEBI" id="CHEBI:78494"/>
        <dbReference type="ChEBI" id="CHEBI:456215"/>
        <dbReference type="EC" id="6.1.1.4"/>
    </reaction>
</comment>
<evidence type="ECO:0000256" key="4">
    <source>
        <dbReference type="ARBA" id="ARBA00022741"/>
    </source>
</evidence>
<keyword evidence="3 9" id="KW-0436">Ligase</keyword>
<dbReference type="GO" id="GO:0002161">
    <property type="term" value="F:aminoacyl-tRNA deacylase activity"/>
    <property type="evidence" value="ECO:0007669"/>
    <property type="project" value="InterPro"/>
</dbReference>
<dbReference type="GO" id="GO:0006429">
    <property type="term" value="P:leucyl-tRNA aminoacylation"/>
    <property type="evidence" value="ECO:0007669"/>
    <property type="project" value="UniProtKB-UniRule"/>
</dbReference>
<keyword evidence="2 9" id="KW-0963">Cytoplasm</keyword>
<evidence type="ECO:0000313" key="15">
    <source>
        <dbReference type="Proteomes" id="UP000228596"/>
    </source>
</evidence>
<dbReference type="GO" id="GO:0005524">
    <property type="term" value="F:ATP binding"/>
    <property type="evidence" value="ECO:0007669"/>
    <property type="project" value="UniProtKB-UniRule"/>
</dbReference>
<feature type="binding site" evidence="9">
    <location>
        <position position="698"/>
    </location>
    <ligand>
        <name>ATP</name>
        <dbReference type="ChEBI" id="CHEBI:30616"/>
    </ligand>
</feature>
<protein>
    <recommendedName>
        <fullName evidence="9">Leucine--tRNA ligase</fullName>
        <ecNumber evidence="9">6.1.1.4</ecNumber>
    </recommendedName>
    <alternativeName>
        <fullName evidence="9">Leucyl-tRNA synthetase</fullName>
        <shortName evidence="9">LeuRS</shortName>
    </alternativeName>
</protein>
<dbReference type="PANTHER" id="PTHR43740:SF2">
    <property type="entry name" value="LEUCINE--TRNA LIGASE, MITOCHONDRIAL"/>
    <property type="match status" value="1"/>
</dbReference>
<dbReference type="InterPro" id="IPR009008">
    <property type="entry name" value="Val/Leu/Ile-tRNA-synth_edit"/>
</dbReference>
<dbReference type="PANTHER" id="PTHR43740">
    <property type="entry name" value="LEUCYL-TRNA SYNTHETASE"/>
    <property type="match status" value="1"/>
</dbReference>
<gene>
    <name evidence="9" type="primary">leuS</name>
    <name evidence="14" type="ORF">COT77_00485</name>
</gene>
<dbReference type="SUPFAM" id="SSF47323">
    <property type="entry name" value="Anticodon-binding domain of a subclass of class I aminoacyl-tRNA synthetases"/>
    <property type="match status" value="1"/>
</dbReference>
<dbReference type="PROSITE" id="PS00178">
    <property type="entry name" value="AA_TRNA_LIGASE_I"/>
    <property type="match status" value="1"/>
</dbReference>
<dbReference type="Pfam" id="PF08264">
    <property type="entry name" value="Anticodon_1"/>
    <property type="match status" value="1"/>
</dbReference>
<dbReference type="InterPro" id="IPR013155">
    <property type="entry name" value="M/V/L/I-tRNA-synth_anticd-bd"/>
</dbReference>
<dbReference type="EC" id="6.1.1.4" evidence="9"/>
<accession>A0A2M6WXP9</accession>
<comment type="caution">
    <text evidence="14">The sequence shown here is derived from an EMBL/GenBank/DDBJ whole genome shotgun (WGS) entry which is preliminary data.</text>
</comment>
<keyword evidence="6 9" id="KW-0648">Protein biosynthesis</keyword>
<dbReference type="FunFam" id="3.40.50.620:FF:000056">
    <property type="entry name" value="Leucine--tRNA ligase"/>
    <property type="match status" value="1"/>
</dbReference>
<dbReference type="SUPFAM" id="SSF52374">
    <property type="entry name" value="Nucleotidylyl transferase"/>
    <property type="match status" value="1"/>
</dbReference>
<evidence type="ECO:0000256" key="10">
    <source>
        <dbReference type="RuleBase" id="RU363039"/>
    </source>
</evidence>
<reference evidence="15" key="1">
    <citation type="submission" date="2017-09" db="EMBL/GenBank/DDBJ databases">
        <title>Depth-based differentiation of microbial function through sediment-hosted aquifers and enrichment of novel symbionts in the deep terrestrial subsurface.</title>
        <authorList>
            <person name="Probst A.J."/>
            <person name="Ladd B."/>
            <person name="Jarett J.K."/>
            <person name="Geller-Mcgrath D.E."/>
            <person name="Sieber C.M.K."/>
            <person name="Emerson J.B."/>
            <person name="Anantharaman K."/>
            <person name="Thomas B.C."/>
            <person name="Malmstrom R."/>
            <person name="Stieglmeier M."/>
            <person name="Klingl A."/>
            <person name="Woyke T."/>
            <person name="Ryan C.M."/>
            <person name="Banfield J.F."/>
        </authorList>
    </citation>
    <scope>NUCLEOTIDE SEQUENCE [LARGE SCALE GENOMIC DNA]</scope>
</reference>
<dbReference type="InterPro" id="IPR009080">
    <property type="entry name" value="tRNAsynth_Ia_anticodon-bd"/>
</dbReference>
<dbReference type="InterPro" id="IPR015413">
    <property type="entry name" value="Methionyl/Leucyl_tRNA_Synth"/>
</dbReference>
<dbReference type="Gene3D" id="3.10.20.590">
    <property type="match status" value="1"/>
</dbReference>
<dbReference type="AlphaFoldDB" id="A0A2M6WXP9"/>
<proteinExistence type="inferred from homology"/>
<evidence type="ECO:0000256" key="5">
    <source>
        <dbReference type="ARBA" id="ARBA00022840"/>
    </source>
</evidence>
<name>A0A2M6WXP9_9BACT</name>
<dbReference type="EMBL" id="PEZV01000004">
    <property type="protein sequence ID" value="PIT97574.1"/>
    <property type="molecule type" value="Genomic_DNA"/>
</dbReference>